<gene>
    <name evidence="1" type="primary">hisP_2</name>
    <name evidence="1" type="ORF">NCTC9185_00912</name>
</gene>
<keyword evidence="1" id="KW-0067">ATP-binding</keyword>
<proteinExistence type="predicted"/>
<dbReference type="EMBL" id="CABDVU010000001">
    <property type="protein sequence ID" value="VTN09029.1"/>
    <property type="molecule type" value="Genomic_DNA"/>
</dbReference>
<accession>A0A4U9CT50</accession>
<sequence>MGEVLTLIQDIAANGQTMIIVTHEMEFARQVASRVVFMEMARSWSRGRLSRFLGGVAHADAGVSGPITFPRLRSTR</sequence>
<reference evidence="1 2" key="1">
    <citation type="submission" date="2019-04" db="EMBL/GenBank/DDBJ databases">
        <authorList>
            <consortium name="Pathogen Informatics"/>
        </authorList>
    </citation>
    <scope>NUCLEOTIDE SEQUENCE [LARGE SCALE GENOMIC DNA]</scope>
    <source>
        <strain evidence="1 2">NCTC9185</strain>
    </source>
</reference>
<dbReference type="SUPFAM" id="SSF52540">
    <property type="entry name" value="P-loop containing nucleoside triphosphate hydrolases"/>
    <property type="match status" value="1"/>
</dbReference>
<dbReference type="Proteomes" id="UP000339249">
    <property type="component" value="Unassembled WGS sequence"/>
</dbReference>
<evidence type="ECO:0000313" key="1">
    <source>
        <dbReference type="EMBL" id="VTN09029.1"/>
    </source>
</evidence>
<evidence type="ECO:0000313" key="2">
    <source>
        <dbReference type="Proteomes" id="UP000339249"/>
    </source>
</evidence>
<dbReference type="AlphaFoldDB" id="A0A4U9CT50"/>
<dbReference type="Gene3D" id="3.40.50.300">
    <property type="entry name" value="P-loop containing nucleotide triphosphate hydrolases"/>
    <property type="match status" value="1"/>
</dbReference>
<dbReference type="InterPro" id="IPR027417">
    <property type="entry name" value="P-loop_NTPase"/>
</dbReference>
<keyword evidence="1" id="KW-0547">Nucleotide-binding</keyword>
<dbReference type="GO" id="GO:0005524">
    <property type="term" value="F:ATP binding"/>
    <property type="evidence" value="ECO:0007669"/>
    <property type="project" value="UniProtKB-KW"/>
</dbReference>
<protein>
    <submittedName>
        <fullName evidence="1">Histidine transport ATP-binding protein HisP</fullName>
    </submittedName>
</protein>
<name>A0A4U9CT50_RAOTE</name>
<organism evidence="1 2">
    <name type="scientific">Raoultella terrigena</name>
    <name type="common">Klebsiella terrigena</name>
    <dbReference type="NCBI Taxonomy" id="577"/>
    <lineage>
        <taxon>Bacteria</taxon>
        <taxon>Pseudomonadati</taxon>
        <taxon>Pseudomonadota</taxon>
        <taxon>Gammaproteobacteria</taxon>
        <taxon>Enterobacterales</taxon>
        <taxon>Enterobacteriaceae</taxon>
        <taxon>Klebsiella/Raoultella group</taxon>
        <taxon>Raoultella</taxon>
    </lineage>
</organism>